<dbReference type="AlphaFoldDB" id="A0A5J4WUB5"/>
<dbReference type="CDD" id="cd09275">
    <property type="entry name" value="RNase_HI_RT_DIRS1"/>
    <property type="match status" value="1"/>
</dbReference>
<dbReference type="PANTHER" id="PTHR33050:SF7">
    <property type="entry name" value="RIBONUCLEASE H"/>
    <property type="match status" value="1"/>
</dbReference>
<accession>A0A5J4WUB5</accession>
<dbReference type="InterPro" id="IPR052055">
    <property type="entry name" value="Hepadnavirus_pol/RT"/>
</dbReference>
<evidence type="ECO:0008006" key="3">
    <source>
        <dbReference type="Google" id="ProtNLM"/>
    </source>
</evidence>
<dbReference type="EMBL" id="SNRW01001022">
    <property type="protein sequence ID" value="KAA6398146.1"/>
    <property type="molecule type" value="Genomic_DNA"/>
</dbReference>
<sequence>MDLELGRNDCYDASRQRDQAAVSIEPPHSLDSITTGSSDQIISKINWKVTVLQILIPTGIISTKEIAILTTDASRTGWGAVLKLGQSELLQAQTWKKPMSFRSSNQRYVRSILQALRKFILQLADKDHLTVQTDNQVAVINQQRKTSVAQLATTMRLIFYEAMQMGLMLHALHIKRVDNRQAGAQNRLEQAGDYQKGTKNLTTILLQLGLTLQEEMFEIMKNLKCRIYYSLTQEVAVAGTGGLQAV</sequence>
<protein>
    <recommendedName>
        <fullName evidence="3">Reverse transcriptase RNase H-like domain-containing protein</fullName>
    </recommendedName>
</protein>
<name>A0A5J4WUB5_9EUKA</name>
<comment type="caution">
    <text evidence="1">The sequence shown here is derived from an EMBL/GenBank/DDBJ whole genome shotgun (WGS) entry which is preliminary data.</text>
</comment>
<evidence type="ECO:0000313" key="2">
    <source>
        <dbReference type="Proteomes" id="UP000324800"/>
    </source>
</evidence>
<dbReference type="PANTHER" id="PTHR33050">
    <property type="entry name" value="REVERSE TRANSCRIPTASE DOMAIN-CONTAINING PROTEIN"/>
    <property type="match status" value="1"/>
</dbReference>
<proteinExistence type="predicted"/>
<dbReference type="OrthoDB" id="10064489at2759"/>
<reference evidence="1 2" key="1">
    <citation type="submission" date="2019-03" db="EMBL/GenBank/DDBJ databases">
        <title>Single cell metagenomics reveals metabolic interactions within the superorganism composed of flagellate Streblomastix strix and complex community of Bacteroidetes bacteria on its surface.</title>
        <authorList>
            <person name="Treitli S.C."/>
            <person name="Kolisko M."/>
            <person name="Husnik F."/>
            <person name="Keeling P."/>
            <person name="Hampl V."/>
        </authorList>
    </citation>
    <scope>NUCLEOTIDE SEQUENCE [LARGE SCALE GENOMIC DNA]</scope>
    <source>
        <strain evidence="1">ST1C</strain>
    </source>
</reference>
<gene>
    <name evidence="1" type="ORF">EZS28_006326</name>
</gene>
<organism evidence="1 2">
    <name type="scientific">Streblomastix strix</name>
    <dbReference type="NCBI Taxonomy" id="222440"/>
    <lineage>
        <taxon>Eukaryota</taxon>
        <taxon>Metamonada</taxon>
        <taxon>Preaxostyla</taxon>
        <taxon>Oxymonadida</taxon>
        <taxon>Streblomastigidae</taxon>
        <taxon>Streblomastix</taxon>
    </lineage>
</organism>
<evidence type="ECO:0000313" key="1">
    <source>
        <dbReference type="EMBL" id="KAA6398146.1"/>
    </source>
</evidence>
<dbReference type="Proteomes" id="UP000324800">
    <property type="component" value="Unassembled WGS sequence"/>
</dbReference>